<dbReference type="CDD" id="cd01299">
    <property type="entry name" value="Met_dep_hydrolase_A"/>
    <property type="match status" value="1"/>
</dbReference>
<dbReference type="InterPro" id="IPR006680">
    <property type="entry name" value="Amidohydro-rel"/>
</dbReference>
<dbReference type="Pfam" id="PF01979">
    <property type="entry name" value="Amidohydro_1"/>
    <property type="match status" value="1"/>
</dbReference>
<name>A0ABV7X7K9_9SPHN</name>
<evidence type="ECO:0000313" key="3">
    <source>
        <dbReference type="EMBL" id="MFC3712111.1"/>
    </source>
</evidence>
<sequence>MKKVAMLVAVMMAAPAVAQTTSTTLIHAGTLIAVPGQAPKARQTIVVQGGRIVAVRDGFVTEPGATVIDLGDRFVLPGLMDMHVHLDGELGPSNELDGVKLSDQDLTLQAAMYAERTLQAGFTTVRNLGGSPAIKALRDAGAKGRVAAPTIVDAGTMISVTGGHGDVHGYSEAVTAVLRRGATTCDGAADCAKLTREVIRRGADVVKIASTGGVLSSVAGGLGQQMSDAEIKAVVDSAHAFGRKVAAHSHAKDGIDAALKAGVDSIEHGSFTDKDSIALFKKSGAYLVPTLLAPHDVIANIDKLGISPASAAKAREAASNSFANTKAAIAAGVKIAFGTDTGVSPHGGNAREFKLLVDAGMTPAQAIRSATVSTADLLGRSATIGTIEAGKQADIIAVAADPLADVTALEKVDFVMARGVVHKQGGARQAFAAK</sequence>
<keyword evidence="1" id="KW-0732">Signal</keyword>
<dbReference type="EMBL" id="JBHRXV010000004">
    <property type="protein sequence ID" value="MFC3712111.1"/>
    <property type="molecule type" value="Genomic_DNA"/>
</dbReference>
<feature type="chain" id="PRO_5046870647" evidence="1">
    <location>
        <begin position="19"/>
        <end position="434"/>
    </location>
</feature>
<dbReference type="Proteomes" id="UP001595615">
    <property type="component" value="Unassembled WGS sequence"/>
</dbReference>
<dbReference type="InterPro" id="IPR011059">
    <property type="entry name" value="Metal-dep_hydrolase_composite"/>
</dbReference>
<reference evidence="4" key="1">
    <citation type="journal article" date="2019" name="Int. J. Syst. Evol. Microbiol.">
        <title>The Global Catalogue of Microorganisms (GCM) 10K type strain sequencing project: providing services to taxonomists for standard genome sequencing and annotation.</title>
        <authorList>
            <consortium name="The Broad Institute Genomics Platform"/>
            <consortium name="The Broad Institute Genome Sequencing Center for Infectious Disease"/>
            <person name="Wu L."/>
            <person name="Ma J."/>
        </authorList>
    </citation>
    <scope>NUCLEOTIDE SEQUENCE [LARGE SCALE GENOMIC DNA]</scope>
    <source>
        <strain evidence="4">KCTC 42644</strain>
    </source>
</reference>
<dbReference type="InterPro" id="IPR051781">
    <property type="entry name" value="Metallo-dep_Hydrolase"/>
</dbReference>
<dbReference type="PANTHER" id="PTHR43135">
    <property type="entry name" value="ALPHA-D-RIBOSE 1-METHYLPHOSPHONATE 5-TRIPHOSPHATE DIPHOSPHATASE"/>
    <property type="match status" value="1"/>
</dbReference>
<feature type="signal peptide" evidence="1">
    <location>
        <begin position="1"/>
        <end position="18"/>
    </location>
</feature>
<dbReference type="RefSeq" id="WP_380858362.1">
    <property type="nucleotide sequence ID" value="NZ_JBHRXV010000004.1"/>
</dbReference>
<dbReference type="SUPFAM" id="SSF51556">
    <property type="entry name" value="Metallo-dependent hydrolases"/>
    <property type="match status" value="1"/>
</dbReference>
<gene>
    <name evidence="3" type="ORF">ACFOMD_06000</name>
</gene>
<organism evidence="3 4">
    <name type="scientific">Sphingoaurantiacus capsulatus</name>
    <dbReference type="NCBI Taxonomy" id="1771310"/>
    <lineage>
        <taxon>Bacteria</taxon>
        <taxon>Pseudomonadati</taxon>
        <taxon>Pseudomonadota</taxon>
        <taxon>Alphaproteobacteria</taxon>
        <taxon>Sphingomonadales</taxon>
        <taxon>Sphingosinicellaceae</taxon>
        <taxon>Sphingoaurantiacus</taxon>
    </lineage>
</organism>
<accession>A0ABV7X7K9</accession>
<dbReference type="Gene3D" id="2.30.40.10">
    <property type="entry name" value="Urease, subunit C, domain 1"/>
    <property type="match status" value="1"/>
</dbReference>
<keyword evidence="4" id="KW-1185">Reference proteome</keyword>
<evidence type="ECO:0000259" key="2">
    <source>
        <dbReference type="Pfam" id="PF01979"/>
    </source>
</evidence>
<comment type="caution">
    <text evidence="3">The sequence shown here is derived from an EMBL/GenBank/DDBJ whole genome shotgun (WGS) entry which is preliminary data.</text>
</comment>
<proteinExistence type="predicted"/>
<feature type="domain" description="Amidohydrolase-related" evidence="2">
    <location>
        <begin position="74"/>
        <end position="420"/>
    </location>
</feature>
<evidence type="ECO:0000256" key="1">
    <source>
        <dbReference type="SAM" id="SignalP"/>
    </source>
</evidence>
<dbReference type="Gene3D" id="3.20.20.140">
    <property type="entry name" value="Metal-dependent hydrolases"/>
    <property type="match status" value="1"/>
</dbReference>
<dbReference type="InterPro" id="IPR032466">
    <property type="entry name" value="Metal_Hydrolase"/>
</dbReference>
<dbReference type="PANTHER" id="PTHR43135:SF3">
    <property type="entry name" value="ALPHA-D-RIBOSE 1-METHYLPHOSPHONATE 5-TRIPHOSPHATE DIPHOSPHATASE"/>
    <property type="match status" value="1"/>
</dbReference>
<dbReference type="SUPFAM" id="SSF51338">
    <property type="entry name" value="Composite domain of metallo-dependent hydrolases"/>
    <property type="match status" value="1"/>
</dbReference>
<protein>
    <submittedName>
        <fullName evidence="3">Amidohydrolase family protein</fullName>
    </submittedName>
</protein>
<evidence type="ECO:0000313" key="4">
    <source>
        <dbReference type="Proteomes" id="UP001595615"/>
    </source>
</evidence>
<dbReference type="InterPro" id="IPR057744">
    <property type="entry name" value="OTAase-like"/>
</dbReference>